<evidence type="ECO:0000256" key="3">
    <source>
        <dbReference type="ARBA" id="ARBA00010718"/>
    </source>
</evidence>
<dbReference type="PANTHER" id="PTHR18952">
    <property type="entry name" value="CARBONIC ANHYDRASE"/>
    <property type="match status" value="1"/>
</dbReference>
<dbReference type="CDD" id="cd03124">
    <property type="entry name" value="alpha_CA_prokaryotic_like"/>
    <property type="match status" value="1"/>
</dbReference>
<proteinExistence type="inferred from homology"/>
<evidence type="ECO:0000256" key="5">
    <source>
        <dbReference type="ARBA" id="ARBA00014628"/>
    </source>
</evidence>
<dbReference type="InterPro" id="IPR023561">
    <property type="entry name" value="Carbonic_anhydrase_a-class"/>
</dbReference>
<keyword evidence="13" id="KW-1185">Reference proteome</keyword>
<dbReference type="SMART" id="SM01057">
    <property type="entry name" value="Carb_anhydrase"/>
    <property type="match status" value="1"/>
</dbReference>
<comment type="catalytic activity">
    <reaction evidence="9 10">
        <text>hydrogencarbonate + H(+) = CO2 + H2O</text>
        <dbReference type="Rhea" id="RHEA:10748"/>
        <dbReference type="ChEBI" id="CHEBI:15377"/>
        <dbReference type="ChEBI" id="CHEBI:15378"/>
        <dbReference type="ChEBI" id="CHEBI:16526"/>
        <dbReference type="ChEBI" id="CHEBI:17544"/>
        <dbReference type="EC" id="4.2.1.1"/>
    </reaction>
</comment>
<evidence type="ECO:0000256" key="10">
    <source>
        <dbReference type="RuleBase" id="RU367011"/>
    </source>
</evidence>
<dbReference type="InterPro" id="IPR018338">
    <property type="entry name" value="Carbonic_anhydrase_a-class_CS"/>
</dbReference>
<keyword evidence="8 10" id="KW-0456">Lyase</keyword>
<evidence type="ECO:0000259" key="11">
    <source>
        <dbReference type="PROSITE" id="PS51144"/>
    </source>
</evidence>
<evidence type="ECO:0000256" key="1">
    <source>
        <dbReference type="ARBA" id="ARBA00001947"/>
    </source>
</evidence>
<comment type="cofactor">
    <cofactor evidence="1 10">
        <name>Zn(2+)</name>
        <dbReference type="ChEBI" id="CHEBI:29105"/>
    </cofactor>
</comment>
<dbReference type="EMBL" id="CP071503">
    <property type="protein sequence ID" value="QSX33600.1"/>
    <property type="molecule type" value="Genomic_DNA"/>
</dbReference>
<keyword evidence="7 10" id="KW-0862">Zinc</keyword>
<evidence type="ECO:0000256" key="9">
    <source>
        <dbReference type="ARBA" id="ARBA00048348"/>
    </source>
</evidence>
<sequence>MKNFLLASAIMLAFSGAAQASDWGYSGHHGPEHWGDIAGTCAAGVNQSPIDVTKAVKAELSALELNYAGQVTELTNNGHTLQASVTGTNTLTVDGDVFELKQFHFHTPSENLIEGKQYPLEAHFVNQDKQGNLAVVAVMFDAGADNPALAALAAAIPSGKGTKALPKSFDVKEMLPSTEHYYRFNGSLTTPPCTEGVRWFVMQDAKALSAEQQKVLTDTMGHNNRPVQAPHARVVLVK</sequence>
<feature type="chain" id="PRO_5045008383" description="Carbonic anhydrase" evidence="10">
    <location>
        <begin position="21"/>
        <end position="238"/>
    </location>
</feature>
<reference evidence="12 13" key="1">
    <citation type="submission" date="2021-03" db="EMBL/GenBank/DDBJ databases">
        <title>Novel species identification of genus Shewanella.</title>
        <authorList>
            <person name="Liu G."/>
            <person name="Zhang Q."/>
        </authorList>
    </citation>
    <scope>NUCLEOTIDE SEQUENCE [LARGE SCALE GENOMIC DNA]</scope>
    <source>
        <strain evidence="12 13">FJAT-51800</strain>
    </source>
</reference>
<feature type="signal peptide" evidence="10">
    <location>
        <begin position="1"/>
        <end position="20"/>
    </location>
</feature>
<dbReference type="Pfam" id="PF00194">
    <property type="entry name" value="Carb_anhydrase"/>
    <property type="match status" value="1"/>
</dbReference>
<accession>A0ABX7QRQ5</accession>
<dbReference type="InterPro" id="IPR001148">
    <property type="entry name" value="CA_dom"/>
</dbReference>
<organism evidence="12 13">
    <name type="scientific">Shewanella avicenniae</name>
    <dbReference type="NCBI Taxonomy" id="2814294"/>
    <lineage>
        <taxon>Bacteria</taxon>
        <taxon>Pseudomonadati</taxon>
        <taxon>Pseudomonadota</taxon>
        <taxon>Gammaproteobacteria</taxon>
        <taxon>Alteromonadales</taxon>
        <taxon>Shewanellaceae</taxon>
        <taxon>Shewanella</taxon>
    </lineage>
</organism>
<comment type="similarity">
    <text evidence="3 10">Belongs to the alpha-carbonic anhydrase family.</text>
</comment>
<dbReference type="Gene3D" id="3.10.200.10">
    <property type="entry name" value="Alpha carbonic anhydrase"/>
    <property type="match status" value="1"/>
</dbReference>
<dbReference type="PROSITE" id="PS00162">
    <property type="entry name" value="ALPHA_CA_1"/>
    <property type="match status" value="1"/>
</dbReference>
<evidence type="ECO:0000256" key="8">
    <source>
        <dbReference type="ARBA" id="ARBA00023239"/>
    </source>
</evidence>
<dbReference type="RefSeq" id="WP_207354819.1">
    <property type="nucleotide sequence ID" value="NZ_CP071503.1"/>
</dbReference>
<evidence type="ECO:0000256" key="7">
    <source>
        <dbReference type="ARBA" id="ARBA00022833"/>
    </source>
</evidence>
<keyword evidence="10" id="KW-0732">Signal</keyword>
<keyword evidence="6 10" id="KW-0479">Metal-binding</keyword>
<feature type="domain" description="Alpha-carbonic anhydrase" evidence="11">
    <location>
        <begin position="21"/>
        <end position="238"/>
    </location>
</feature>
<dbReference type="SUPFAM" id="SSF51069">
    <property type="entry name" value="Carbonic anhydrase"/>
    <property type="match status" value="1"/>
</dbReference>
<dbReference type="EC" id="4.2.1.1" evidence="4 10"/>
<dbReference type="PROSITE" id="PS51144">
    <property type="entry name" value="ALPHA_CA_2"/>
    <property type="match status" value="1"/>
</dbReference>
<dbReference type="Proteomes" id="UP000662770">
    <property type="component" value="Chromosome"/>
</dbReference>
<dbReference type="PANTHER" id="PTHR18952:SF265">
    <property type="entry name" value="CARBONIC ANHYDRASE"/>
    <property type="match status" value="1"/>
</dbReference>
<dbReference type="InterPro" id="IPR036398">
    <property type="entry name" value="CA_dom_sf"/>
</dbReference>
<evidence type="ECO:0000256" key="2">
    <source>
        <dbReference type="ARBA" id="ARBA00002904"/>
    </source>
</evidence>
<dbReference type="InterPro" id="IPR041891">
    <property type="entry name" value="Alpha_CA_prokaryot-like"/>
</dbReference>
<evidence type="ECO:0000256" key="6">
    <source>
        <dbReference type="ARBA" id="ARBA00022723"/>
    </source>
</evidence>
<evidence type="ECO:0000313" key="12">
    <source>
        <dbReference type="EMBL" id="QSX33600.1"/>
    </source>
</evidence>
<comment type="function">
    <text evidence="2 10">Reversible hydration of carbon dioxide.</text>
</comment>
<evidence type="ECO:0000313" key="13">
    <source>
        <dbReference type="Proteomes" id="UP000662770"/>
    </source>
</evidence>
<protein>
    <recommendedName>
        <fullName evidence="5 10">Carbonic anhydrase</fullName>
        <ecNumber evidence="4 10">4.2.1.1</ecNumber>
    </recommendedName>
</protein>
<gene>
    <name evidence="12" type="ORF">JYB87_18130</name>
</gene>
<name>A0ABX7QRQ5_9GAMM</name>
<evidence type="ECO:0000256" key="4">
    <source>
        <dbReference type="ARBA" id="ARBA00012925"/>
    </source>
</evidence>